<dbReference type="Proteomes" id="UP001249394">
    <property type="component" value="Chromosome"/>
</dbReference>
<keyword evidence="3" id="KW-1185">Reference proteome</keyword>
<protein>
    <recommendedName>
        <fullName evidence="4">GIY-YIG domain-containing protein</fullName>
    </recommendedName>
</protein>
<sequence length="88" mass="9568">MQRLAHPVQPGPGQRARTLAVLDEVLAGLYLVVDADGRLQWLGKAHRGDGVGARLQDHFRHPERARASTRSVRRGGRSVQPSAGGRGR</sequence>
<proteinExistence type="predicted"/>
<evidence type="ECO:0000256" key="1">
    <source>
        <dbReference type="SAM" id="MobiDB-lite"/>
    </source>
</evidence>
<reference evidence="2 3" key="1">
    <citation type="submission" date="2023-09" db="EMBL/GenBank/DDBJ databases">
        <title>The genome sequence of Streptomyces anthocyanicus.</title>
        <authorList>
            <person name="Mo P."/>
        </authorList>
    </citation>
    <scope>NUCLEOTIDE SEQUENCE [LARGE SCALE GENOMIC DNA]</scope>
    <source>
        <strain evidence="2 3">JCM 4387</strain>
    </source>
</reference>
<evidence type="ECO:0000313" key="2">
    <source>
        <dbReference type="EMBL" id="WND15859.1"/>
    </source>
</evidence>
<evidence type="ECO:0000313" key="3">
    <source>
        <dbReference type="Proteomes" id="UP001249394"/>
    </source>
</evidence>
<evidence type="ECO:0008006" key="4">
    <source>
        <dbReference type="Google" id="ProtNLM"/>
    </source>
</evidence>
<name>A0ABY9U0X1_STRVL</name>
<organism evidence="2 3">
    <name type="scientific">Streptomyces violaceus</name>
    <name type="common">Streptomyces venezuelae</name>
    <dbReference type="NCBI Taxonomy" id="1936"/>
    <lineage>
        <taxon>Bacteria</taxon>
        <taxon>Bacillati</taxon>
        <taxon>Actinomycetota</taxon>
        <taxon>Actinomycetes</taxon>
        <taxon>Kitasatosporales</taxon>
        <taxon>Streptomycetaceae</taxon>
        <taxon>Streptomyces</taxon>
    </lineage>
</organism>
<feature type="compositionally biased region" description="Basic and acidic residues" evidence="1">
    <location>
        <begin position="55"/>
        <end position="66"/>
    </location>
</feature>
<feature type="region of interest" description="Disordered" evidence="1">
    <location>
        <begin position="53"/>
        <end position="88"/>
    </location>
</feature>
<gene>
    <name evidence="2" type="ORF">RI060_00010</name>
</gene>
<accession>A0ABY9U0X1</accession>
<dbReference type="EMBL" id="CP134213">
    <property type="protein sequence ID" value="WND15859.1"/>
    <property type="molecule type" value="Genomic_DNA"/>
</dbReference>